<evidence type="ECO:0000313" key="1">
    <source>
        <dbReference type="EMBL" id="DAD94192.1"/>
    </source>
</evidence>
<proteinExistence type="predicted"/>
<dbReference type="EMBL" id="BK015174">
    <property type="protein sequence ID" value="DAD94192.1"/>
    <property type="molecule type" value="Genomic_DNA"/>
</dbReference>
<reference evidence="1" key="1">
    <citation type="journal article" date="2021" name="Proc. Natl. Acad. Sci. U.S.A.">
        <title>A Catalog of Tens of Thousands of Viruses from Human Metagenomes Reveals Hidden Associations with Chronic Diseases.</title>
        <authorList>
            <person name="Tisza M.J."/>
            <person name="Buck C.B."/>
        </authorList>
    </citation>
    <scope>NUCLEOTIDE SEQUENCE</scope>
    <source>
        <strain evidence="1">Cttpk5</strain>
    </source>
</reference>
<sequence>MAELKPCPFCGGEVSLVPCDDEGNLHDEAYREHPYSGLGFMLHHAHEDNPECPIASYECDGGILGGVYIYDTEEQAVEAWNRRVNDG</sequence>
<accession>A0A8S5NIZ7</accession>
<name>A0A8S5NIZ7_9CAUD</name>
<organism evidence="1">
    <name type="scientific">Siphoviridae sp. cttpk5</name>
    <dbReference type="NCBI Taxonomy" id="2826496"/>
    <lineage>
        <taxon>Viruses</taxon>
        <taxon>Duplodnaviria</taxon>
        <taxon>Heunggongvirae</taxon>
        <taxon>Uroviricota</taxon>
        <taxon>Caudoviricetes</taxon>
    </lineage>
</organism>
<protein>
    <submittedName>
        <fullName evidence="1">Restriction alleviation protein</fullName>
    </submittedName>
</protein>